<feature type="region of interest" description="Disordered" evidence="1">
    <location>
        <begin position="15"/>
        <end position="34"/>
    </location>
</feature>
<reference evidence="2" key="1">
    <citation type="submission" date="2022-02" db="EMBL/GenBank/DDBJ databases">
        <authorList>
            <person name="Henning P.M."/>
            <person name="McCubbin A.G."/>
            <person name="Shore J.S."/>
        </authorList>
    </citation>
    <scope>NUCLEOTIDE SEQUENCE</scope>
    <source>
        <strain evidence="2">F60SS</strain>
        <tissue evidence="2">Leaves</tissue>
    </source>
</reference>
<evidence type="ECO:0008006" key="4">
    <source>
        <dbReference type="Google" id="ProtNLM"/>
    </source>
</evidence>
<sequence length="656" mass="72607">MESLFGFKEEEITVADDNYEEKSPSAPSTSASSGGYRLVPWLSWQEWESVRDTLFSDSPEEIASALDRVSTWRSRGSLPVVVDVTASIVEIQLKDPRYRKELSGDDVIHSEQMLAMLYCMAILRLVNCVVEKTRKKTEISIAEAAVAIGIPRTLIDIRHEGSHRDLPALALVQDSAVKALNWLRSYYWEPQSEQISLQKNGTASIRQEIKTKFCELVSCLKLKHNSAADPVLAKGSGRGVQLCGRNKLFSLAASKLNSSKNRGSKKHITKSLKGLVGLYTAVSSEVVSVLMDFLLKALASSSFVEDLNQDRIGEGFHSSLDDWKLVMTKLSNKKPDLLLLLLKVVLNMIETQSAMNCETGLHLISSNCGTRMGTGQIEQLSSLFAWLVGRLERRCKDASTDTKVPLLGKNMSHANFMEVLHKCLLVSASVNKDLMDSAIRLAKLIGNSSLIEKLNKLSRLHKDITEENSFQTSSNNLLSQQDESILQATKKLQLIKCHKTRSIVMETTHGTMENSGRWVVAKSWSPCPIGMLPGDLGFSGRLPVLDCDGEKNTVDSSPERNHNWELKQCSVMTEPTCGVSNTGVKASGKREASCDIQLLDGSNVKKMRETIETFESDTQDNGLPQDVKGCLMINGAWKMIGEEELLGIESRVRILV</sequence>
<gene>
    <name evidence="2" type="ORF">Tsubulata_036740</name>
</gene>
<dbReference type="OrthoDB" id="10263222at2759"/>
<dbReference type="AlphaFoldDB" id="A0A9Q0IXD8"/>
<dbReference type="GO" id="GO:0000460">
    <property type="term" value="P:maturation of 5.8S rRNA"/>
    <property type="evidence" value="ECO:0007669"/>
    <property type="project" value="TreeGrafter"/>
</dbReference>
<evidence type="ECO:0000256" key="1">
    <source>
        <dbReference type="SAM" id="MobiDB-lite"/>
    </source>
</evidence>
<name>A0A9Q0IXD8_9ROSI</name>
<dbReference type="EMBL" id="JAKUCV010007635">
    <property type="protein sequence ID" value="KAJ4822571.1"/>
    <property type="molecule type" value="Genomic_DNA"/>
</dbReference>
<accession>A0A9Q0IXD8</accession>
<reference evidence="2" key="2">
    <citation type="journal article" date="2023" name="Plants (Basel)">
        <title>Annotation of the Turnera subulata (Passifloraceae) Draft Genome Reveals the S-Locus Evolved after the Divergence of Turneroideae from Passifloroideae in a Stepwise Manner.</title>
        <authorList>
            <person name="Henning P.M."/>
            <person name="Roalson E.H."/>
            <person name="Mir W."/>
            <person name="McCubbin A.G."/>
            <person name="Shore J.S."/>
        </authorList>
    </citation>
    <scope>NUCLEOTIDE SEQUENCE</scope>
    <source>
        <strain evidence="2">F60SS</strain>
    </source>
</reference>
<feature type="compositionally biased region" description="Low complexity" evidence="1">
    <location>
        <begin position="24"/>
        <end position="33"/>
    </location>
</feature>
<evidence type="ECO:0000313" key="2">
    <source>
        <dbReference type="EMBL" id="KAJ4822571.1"/>
    </source>
</evidence>
<dbReference type="PANTHER" id="PTHR15002:SF0">
    <property type="entry name" value="RIBOSOMAL BIOGENESIS PROTEIN LAS1L"/>
    <property type="match status" value="1"/>
</dbReference>
<dbReference type="GO" id="GO:0090730">
    <property type="term" value="C:Las1 complex"/>
    <property type="evidence" value="ECO:0007669"/>
    <property type="project" value="InterPro"/>
</dbReference>
<dbReference type="GO" id="GO:0004519">
    <property type="term" value="F:endonuclease activity"/>
    <property type="evidence" value="ECO:0007669"/>
    <property type="project" value="InterPro"/>
</dbReference>
<dbReference type="PANTHER" id="PTHR15002">
    <property type="entry name" value="RIBOSOMAL BIOGENESIS PROTEIN LAS1L"/>
    <property type="match status" value="1"/>
</dbReference>
<comment type="caution">
    <text evidence="2">The sequence shown here is derived from an EMBL/GenBank/DDBJ whole genome shotgun (WGS) entry which is preliminary data.</text>
</comment>
<organism evidence="2 3">
    <name type="scientific">Turnera subulata</name>
    <dbReference type="NCBI Taxonomy" id="218843"/>
    <lineage>
        <taxon>Eukaryota</taxon>
        <taxon>Viridiplantae</taxon>
        <taxon>Streptophyta</taxon>
        <taxon>Embryophyta</taxon>
        <taxon>Tracheophyta</taxon>
        <taxon>Spermatophyta</taxon>
        <taxon>Magnoliopsida</taxon>
        <taxon>eudicotyledons</taxon>
        <taxon>Gunneridae</taxon>
        <taxon>Pentapetalae</taxon>
        <taxon>rosids</taxon>
        <taxon>fabids</taxon>
        <taxon>Malpighiales</taxon>
        <taxon>Passifloraceae</taxon>
        <taxon>Turnera</taxon>
    </lineage>
</organism>
<dbReference type="Pfam" id="PF04031">
    <property type="entry name" value="Las1"/>
    <property type="match status" value="1"/>
</dbReference>
<proteinExistence type="predicted"/>
<dbReference type="Proteomes" id="UP001141552">
    <property type="component" value="Unassembled WGS sequence"/>
</dbReference>
<dbReference type="GO" id="GO:0000470">
    <property type="term" value="P:maturation of LSU-rRNA"/>
    <property type="evidence" value="ECO:0007669"/>
    <property type="project" value="TreeGrafter"/>
</dbReference>
<dbReference type="GO" id="GO:0030687">
    <property type="term" value="C:preribosome, large subunit precursor"/>
    <property type="evidence" value="ECO:0007669"/>
    <property type="project" value="TreeGrafter"/>
</dbReference>
<keyword evidence="3" id="KW-1185">Reference proteome</keyword>
<dbReference type="InterPro" id="IPR007174">
    <property type="entry name" value="Las1"/>
</dbReference>
<evidence type="ECO:0000313" key="3">
    <source>
        <dbReference type="Proteomes" id="UP001141552"/>
    </source>
</evidence>
<protein>
    <recommendedName>
        <fullName evidence="4">Las1-like family protein</fullName>
    </recommendedName>
</protein>